<name>A0A9P8RTR9_9PEZI</name>
<protein>
    <submittedName>
        <fullName evidence="2">Uncharacterized protein</fullName>
    </submittedName>
</protein>
<dbReference type="EMBL" id="JAGHQM010000054">
    <property type="protein sequence ID" value="KAH0565863.1"/>
    <property type="molecule type" value="Genomic_DNA"/>
</dbReference>
<feature type="region of interest" description="Disordered" evidence="1">
    <location>
        <begin position="270"/>
        <end position="342"/>
    </location>
</feature>
<reference evidence="2" key="1">
    <citation type="submission" date="2021-03" db="EMBL/GenBank/DDBJ databases">
        <title>Comparative genomics and phylogenomic investigation of the class Geoglossomycetes provide insights into ecological specialization and systematics.</title>
        <authorList>
            <person name="Melie T."/>
            <person name="Pirro S."/>
            <person name="Miller A.N."/>
            <person name="Quandt A."/>
        </authorList>
    </citation>
    <scope>NUCLEOTIDE SEQUENCE</scope>
    <source>
        <strain evidence="2">CAQ_001_2017</strain>
    </source>
</reference>
<accession>A0A9P8RTR9</accession>
<dbReference type="AlphaFoldDB" id="A0A9P8RTR9"/>
<dbReference type="Proteomes" id="UP000750711">
    <property type="component" value="Unassembled WGS sequence"/>
</dbReference>
<evidence type="ECO:0000313" key="2">
    <source>
        <dbReference type="EMBL" id="KAH0565863.1"/>
    </source>
</evidence>
<organism evidence="2 3">
    <name type="scientific">Trichoglossum hirsutum</name>
    <dbReference type="NCBI Taxonomy" id="265104"/>
    <lineage>
        <taxon>Eukaryota</taxon>
        <taxon>Fungi</taxon>
        <taxon>Dikarya</taxon>
        <taxon>Ascomycota</taxon>
        <taxon>Pezizomycotina</taxon>
        <taxon>Geoglossomycetes</taxon>
        <taxon>Geoglossales</taxon>
        <taxon>Geoglossaceae</taxon>
        <taxon>Trichoglossum</taxon>
    </lineage>
</organism>
<gene>
    <name evidence="2" type="ORF">GP486_000741</name>
</gene>
<comment type="caution">
    <text evidence="2">The sequence shown here is derived from an EMBL/GenBank/DDBJ whole genome shotgun (WGS) entry which is preliminary data.</text>
</comment>
<evidence type="ECO:0000256" key="1">
    <source>
        <dbReference type="SAM" id="MobiDB-lite"/>
    </source>
</evidence>
<feature type="compositionally biased region" description="Polar residues" evidence="1">
    <location>
        <begin position="327"/>
        <end position="341"/>
    </location>
</feature>
<keyword evidence="3" id="KW-1185">Reference proteome</keyword>
<sequence>MEADVRMGFDIPFDWEIESMYKHFAHWLVTESESSTASVVGIMSSAKFCSTISQFVDPSLAKAFKLLIYATSVLYNEYESFEEQYSAEDLTRFTGYAGDKVVRSLEALLELNALAQSPQRKLGTMFLVLLGTIIATGKQVENIEKAILSDKYQAETKKDELIRLLCHYLVYIGRKSSLLPLGWSEKAAIDLAKSQWDKRPGYTWQFDPANTVEWPCRYEACSSDALTHYGGHGIMRFEEDAGTPSWADLINWPENEDTDSVLNPVQVQVQASPAHKSHSRDEPEEETHDGVEEQRGNPPVDNPPKPGNQGGQNQAQAPERNDAPAEDTSSLPNPTPQNLPDQFQMPEMIYKTCLRCAQVVSVIVTAIFGSIS</sequence>
<proteinExistence type="predicted"/>
<evidence type="ECO:0000313" key="3">
    <source>
        <dbReference type="Proteomes" id="UP000750711"/>
    </source>
</evidence>